<dbReference type="AlphaFoldDB" id="B8KVA2"/>
<dbReference type="STRING" id="565045.NOR51B_1252"/>
<accession>B8KVA2</accession>
<dbReference type="EMBL" id="DS999411">
    <property type="protein sequence ID" value="EED35307.1"/>
    <property type="molecule type" value="Genomic_DNA"/>
</dbReference>
<gene>
    <name evidence="1" type="ORF">NOR51B_1252</name>
</gene>
<organism evidence="1 2">
    <name type="scientific">Luminiphilus syltensis NOR5-1B</name>
    <dbReference type="NCBI Taxonomy" id="565045"/>
    <lineage>
        <taxon>Bacteria</taxon>
        <taxon>Pseudomonadati</taxon>
        <taxon>Pseudomonadota</taxon>
        <taxon>Gammaproteobacteria</taxon>
        <taxon>Cellvibrionales</taxon>
        <taxon>Halieaceae</taxon>
        <taxon>Luminiphilus</taxon>
    </lineage>
</organism>
<protein>
    <submittedName>
        <fullName evidence="1">Uncharacterized protein</fullName>
    </submittedName>
</protein>
<evidence type="ECO:0000313" key="2">
    <source>
        <dbReference type="Proteomes" id="UP000004699"/>
    </source>
</evidence>
<keyword evidence="2" id="KW-1185">Reference proteome</keyword>
<dbReference type="HOGENOM" id="CLU_3345478_0_0_6"/>
<dbReference type="Proteomes" id="UP000004699">
    <property type="component" value="Unassembled WGS sequence"/>
</dbReference>
<evidence type="ECO:0000313" key="1">
    <source>
        <dbReference type="EMBL" id="EED35307.1"/>
    </source>
</evidence>
<sequence>MSAELAMTKFSAVETAVMDDFCPVLMASFLPCVGQAC</sequence>
<reference evidence="2" key="1">
    <citation type="journal article" date="2013" name="BMC Microbiol.">
        <title>Taxonomy and evolution of bacteriochlorophyll a-containing members of the OM60/NOR5 clade of marine gammaproteobacteria: description of Luminiphilus syltensis gen. nov., sp. nov., reclassification of Haliea rubra as Pseudohaliea rubra gen. nov., comb. nov., and emendation of Chromatocurvus halotolerans.</title>
        <authorList>
            <person name="Spring S."/>
            <person name="Riedel T."/>
            <person name="Sproer C."/>
            <person name="Yan S."/>
            <person name="Harder J."/>
            <person name="Fuchs B.M."/>
        </authorList>
    </citation>
    <scope>NUCLEOTIDE SEQUENCE [LARGE SCALE GENOMIC DNA]</scope>
    <source>
        <strain evidence="2">NOR51-B</strain>
    </source>
</reference>
<name>B8KVA2_9GAMM</name>
<proteinExistence type="predicted"/>